<protein>
    <submittedName>
        <fullName evidence="3">Glycoside hydrolase family 25</fullName>
    </submittedName>
</protein>
<keyword evidence="4" id="KW-1185">Reference proteome</keyword>
<dbReference type="EMBL" id="JAHGAW010000002">
    <property type="protein sequence ID" value="MBT2185904.1"/>
    <property type="molecule type" value="Genomic_DNA"/>
</dbReference>
<dbReference type="AlphaFoldDB" id="A0A9X1AJZ9"/>
<dbReference type="GO" id="GO:0009253">
    <property type="term" value="P:peptidoglycan catabolic process"/>
    <property type="evidence" value="ECO:0007669"/>
    <property type="project" value="InterPro"/>
</dbReference>
<accession>A0A9X1AJZ9</accession>
<keyword evidence="2" id="KW-0472">Membrane</keyword>
<dbReference type="GO" id="GO:0016052">
    <property type="term" value="P:carbohydrate catabolic process"/>
    <property type="evidence" value="ECO:0007669"/>
    <property type="project" value="TreeGrafter"/>
</dbReference>
<dbReference type="PANTHER" id="PTHR34135">
    <property type="entry name" value="LYSOZYME"/>
    <property type="match status" value="1"/>
</dbReference>
<evidence type="ECO:0000256" key="1">
    <source>
        <dbReference type="ARBA" id="ARBA00010646"/>
    </source>
</evidence>
<organism evidence="3 4">
    <name type="scientific">Sphingobium nicotianae</name>
    <dbReference type="NCBI Taxonomy" id="2782607"/>
    <lineage>
        <taxon>Bacteria</taxon>
        <taxon>Pseudomonadati</taxon>
        <taxon>Pseudomonadota</taxon>
        <taxon>Alphaproteobacteria</taxon>
        <taxon>Sphingomonadales</taxon>
        <taxon>Sphingomonadaceae</taxon>
        <taxon>Sphingobium</taxon>
    </lineage>
</organism>
<dbReference type="PANTHER" id="PTHR34135:SF2">
    <property type="entry name" value="LYSOZYME"/>
    <property type="match status" value="1"/>
</dbReference>
<keyword evidence="3" id="KW-0378">Hydrolase</keyword>
<gene>
    <name evidence="3" type="ORF">KK488_02990</name>
</gene>
<proteinExistence type="inferred from homology"/>
<dbReference type="GO" id="GO:0003796">
    <property type="term" value="F:lysozyme activity"/>
    <property type="evidence" value="ECO:0007669"/>
    <property type="project" value="InterPro"/>
</dbReference>
<feature type="transmembrane region" description="Helical" evidence="2">
    <location>
        <begin position="20"/>
        <end position="42"/>
    </location>
</feature>
<dbReference type="InterPro" id="IPR002053">
    <property type="entry name" value="Glyco_hydro_25"/>
</dbReference>
<dbReference type="PROSITE" id="PS51904">
    <property type="entry name" value="GLYCOSYL_HYDROL_F25_2"/>
    <property type="match status" value="1"/>
</dbReference>
<keyword evidence="2" id="KW-1133">Transmembrane helix</keyword>
<dbReference type="Gene3D" id="3.20.20.80">
    <property type="entry name" value="Glycosidases"/>
    <property type="match status" value="1"/>
</dbReference>
<evidence type="ECO:0000256" key="2">
    <source>
        <dbReference type="SAM" id="Phobius"/>
    </source>
</evidence>
<name>A0A9X1AJZ9_9SPHN</name>
<reference evidence="3" key="1">
    <citation type="submission" date="2021-05" db="EMBL/GenBank/DDBJ databases">
        <title>Genome of Sphingobium sp. strain.</title>
        <authorList>
            <person name="Fan R."/>
        </authorList>
    </citation>
    <scope>NUCLEOTIDE SEQUENCE</scope>
    <source>
        <strain evidence="3">H33</strain>
    </source>
</reference>
<evidence type="ECO:0000313" key="3">
    <source>
        <dbReference type="EMBL" id="MBT2185904.1"/>
    </source>
</evidence>
<evidence type="ECO:0000313" key="4">
    <source>
        <dbReference type="Proteomes" id="UP001138757"/>
    </source>
</evidence>
<dbReference type="SUPFAM" id="SSF51445">
    <property type="entry name" value="(Trans)glycosidases"/>
    <property type="match status" value="1"/>
</dbReference>
<comment type="caution">
    <text evidence="3">The sequence shown here is derived from an EMBL/GenBank/DDBJ whole genome shotgun (WGS) entry which is preliminary data.</text>
</comment>
<keyword evidence="2" id="KW-0812">Transmembrane</keyword>
<sequence>MASRVHPTPRRRVKLTPLRILLAVLLGSALILTVLFLFVRGWTPSHSRYPMQGISLTAESGEVNWRMAHAAGADFAYLLATSGAETRDPSFDDYLAGAKAQGLRYGPIHRYNLCRLASEQATRFIATVPRDPAMLPPVVQLDFFPNCAKRPSRDTLLAELNTFLNQIETHSAKPALLRVSHDFEAEYDVASGINRTLWLEGDFFPPDYATRPWVMWTASTWKRVEGIDGPLEWDVVRP</sequence>
<dbReference type="Proteomes" id="UP001138757">
    <property type="component" value="Unassembled WGS sequence"/>
</dbReference>
<dbReference type="Pfam" id="PF01183">
    <property type="entry name" value="Glyco_hydro_25"/>
    <property type="match status" value="1"/>
</dbReference>
<dbReference type="GO" id="GO:0016998">
    <property type="term" value="P:cell wall macromolecule catabolic process"/>
    <property type="evidence" value="ECO:0007669"/>
    <property type="project" value="InterPro"/>
</dbReference>
<comment type="similarity">
    <text evidence="1">Belongs to the glycosyl hydrolase 25 family.</text>
</comment>
<dbReference type="InterPro" id="IPR017853">
    <property type="entry name" value="GH"/>
</dbReference>